<dbReference type="Proteomes" id="UP000054564">
    <property type="component" value="Unassembled WGS sequence"/>
</dbReference>
<evidence type="ECO:0000313" key="3">
    <source>
        <dbReference type="Proteomes" id="UP000054564"/>
    </source>
</evidence>
<accession>A0A0L0UPX5</accession>
<dbReference type="EMBL" id="AJIL01000587">
    <property type="protein sequence ID" value="KNE89015.1"/>
    <property type="molecule type" value="Genomic_DNA"/>
</dbReference>
<dbReference type="OrthoDB" id="2497979at2759"/>
<comment type="caution">
    <text evidence="2">The sequence shown here is derived from an EMBL/GenBank/DDBJ whole genome shotgun (WGS) entry which is preliminary data.</text>
</comment>
<feature type="chain" id="PRO_5005548856" evidence="1">
    <location>
        <begin position="24"/>
        <end position="337"/>
    </location>
</feature>
<keyword evidence="3" id="KW-1185">Reference proteome</keyword>
<organism evidence="2 3">
    <name type="scientific">Puccinia striiformis f. sp. tritici PST-78</name>
    <dbReference type="NCBI Taxonomy" id="1165861"/>
    <lineage>
        <taxon>Eukaryota</taxon>
        <taxon>Fungi</taxon>
        <taxon>Dikarya</taxon>
        <taxon>Basidiomycota</taxon>
        <taxon>Pucciniomycotina</taxon>
        <taxon>Pucciniomycetes</taxon>
        <taxon>Pucciniales</taxon>
        <taxon>Pucciniaceae</taxon>
        <taxon>Puccinia</taxon>
    </lineage>
</organism>
<sequence>MMAPKLLSFILIITTTPLHQVISTPVYSPVPFEAAGGVRSSTWMDRLSTFSDRSHDLTSAEYARRPGPAELPTHYHADRLPHDVFPDDDPLQALASQKAVWIKSQKVNPLSIDTEAEWASHAKVYGELNKEKLGQLEAWIEEDIIKGSDAAANLNKRLNWSLGRANQPIWWKASLVKKADLKAGEDIDLINIGDILIQLRNKKELADHDVQNAVSQLHNIFSNPFHQTSRTKPLKVFLIDQENIEKAPLYTENVTKLRQHLQGSLARMSDEDQQKAIEVLYLAHGFYPKMASESSSVALRNIQNDSKAWDELGKGDFENFRKILVKLKDDKFLMSTN</sequence>
<proteinExistence type="predicted"/>
<evidence type="ECO:0000256" key="1">
    <source>
        <dbReference type="SAM" id="SignalP"/>
    </source>
</evidence>
<keyword evidence="1" id="KW-0732">Signal</keyword>
<gene>
    <name evidence="2" type="ORF">PSTG_17531</name>
</gene>
<dbReference type="AlphaFoldDB" id="A0A0L0UPX5"/>
<evidence type="ECO:0000313" key="2">
    <source>
        <dbReference type="EMBL" id="KNE89015.1"/>
    </source>
</evidence>
<protein>
    <submittedName>
        <fullName evidence="2">Uncharacterized protein</fullName>
    </submittedName>
</protein>
<reference evidence="3" key="1">
    <citation type="submission" date="2014-03" db="EMBL/GenBank/DDBJ databases">
        <title>The Genome Sequence of Puccinia striiformis f. sp. tritici PST-78.</title>
        <authorList>
            <consortium name="The Broad Institute Genome Sequencing Platform"/>
            <person name="Cuomo C."/>
            <person name="Hulbert S."/>
            <person name="Chen X."/>
            <person name="Walker B."/>
            <person name="Young S.K."/>
            <person name="Zeng Q."/>
            <person name="Gargeya S."/>
            <person name="Fitzgerald M."/>
            <person name="Haas B."/>
            <person name="Abouelleil A."/>
            <person name="Alvarado L."/>
            <person name="Arachchi H.M."/>
            <person name="Berlin A.M."/>
            <person name="Chapman S.B."/>
            <person name="Goldberg J."/>
            <person name="Griggs A."/>
            <person name="Gujja S."/>
            <person name="Hansen M."/>
            <person name="Howarth C."/>
            <person name="Imamovic A."/>
            <person name="Larimer J."/>
            <person name="McCowan C."/>
            <person name="Montmayeur A."/>
            <person name="Murphy C."/>
            <person name="Neiman D."/>
            <person name="Pearson M."/>
            <person name="Priest M."/>
            <person name="Roberts A."/>
            <person name="Saif S."/>
            <person name="Shea T."/>
            <person name="Sisk P."/>
            <person name="Sykes S."/>
            <person name="Wortman J."/>
            <person name="Nusbaum C."/>
            <person name="Birren B."/>
        </authorList>
    </citation>
    <scope>NUCLEOTIDE SEQUENCE [LARGE SCALE GENOMIC DNA]</scope>
    <source>
        <strain evidence="3">race PST-78</strain>
    </source>
</reference>
<name>A0A0L0UPX5_9BASI</name>
<feature type="signal peptide" evidence="1">
    <location>
        <begin position="1"/>
        <end position="23"/>
    </location>
</feature>